<dbReference type="GeneID" id="90022222"/>
<keyword evidence="2" id="KW-0175">Coiled coil</keyword>
<comment type="similarity">
    <text evidence="1">Belongs to the ATG16 family.</text>
</comment>
<sequence length="199" mass="23024">MADWKVQYLSALEARHEAAKADIEIYDKHQNADLRAELRQIQAAIRAVPTRAPPVPAPLISYGFRRQTPITESDIMAQLRQDFSIAQQERADLQKQVEGLRSDLEQATTKLKTHEEQVSRLTNLNSRFTTRMKDHEEELRGKARLLENVQDENATLNLELDQAEQEVKKVKKENKELVDRWVARMGQEAEKMNEDSKFS</sequence>
<evidence type="ECO:0000259" key="3">
    <source>
        <dbReference type="Pfam" id="PF08614"/>
    </source>
</evidence>
<comment type="caution">
    <text evidence="4">The sequence shown here is derived from an EMBL/GenBank/DDBJ whole genome shotgun (WGS) entry which is preliminary data.</text>
</comment>
<evidence type="ECO:0000256" key="2">
    <source>
        <dbReference type="SAM" id="Coils"/>
    </source>
</evidence>
<feature type="coiled-coil region" evidence="2">
    <location>
        <begin position="76"/>
        <end position="180"/>
    </location>
</feature>
<protein>
    <submittedName>
        <fullName evidence="4">Autophagy protein 16, interacts with Atg12p-Atg5p</fullName>
    </submittedName>
</protein>
<dbReference type="Gene3D" id="1.20.5.170">
    <property type="match status" value="1"/>
</dbReference>
<dbReference type="InterPro" id="IPR013923">
    <property type="entry name" value="Autophagy-rel_prot_16_dom"/>
</dbReference>
<evidence type="ECO:0000313" key="5">
    <source>
        <dbReference type="Proteomes" id="UP001309876"/>
    </source>
</evidence>
<evidence type="ECO:0000313" key="4">
    <source>
        <dbReference type="EMBL" id="KAK5083605.1"/>
    </source>
</evidence>
<proteinExistence type="inferred from homology"/>
<gene>
    <name evidence="4" type="primary">ATG16</name>
    <name evidence="4" type="ORF">LTR05_006108</name>
</gene>
<feature type="domain" description="Autophagy-related protein 16" evidence="3">
    <location>
        <begin position="7"/>
        <end position="193"/>
    </location>
</feature>
<accession>A0AAN7SWN9</accession>
<name>A0AAN7SWN9_9EURO</name>
<dbReference type="RefSeq" id="XP_064755855.1">
    <property type="nucleotide sequence ID" value="XM_064896905.1"/>
</dbReference>
<reference evidence="4 5" key="1">
    <citation type="submission" date="2023-08" db="EMBL/GenBank/DDBJ databases">
        <title>Black Yeasts Isolated from many extreme environments.</title>
        <authorList>
            <person name="Coleine C."/>
            <person name="Stajich J.E."/>
            <person name="Selbmann L."/>
        </authorList>
    </citation>
    <scope>NUCLEOTIDE SEQUENCE [LARGE SCALE GENOMIC DNA]</scope>
    <source>
        <strain evidence="4 5">CCFEE 5910</strain>
    </source>
</reference>
<dbReference type="Pfam" id="PF08614">
    <property type="entry name" value="ATG16"/>
    <property type="match status" value="1"/>
</dbReference>
<keyword evidence="5" id="KW-1185">Reference proteome</keyword>
<organism evidence="4 5">
    <name type="scientific">Lithohypha guttulata</name>
    <dbReference type="NCBI Taxonomy" id="1690604"/>
    <lineage>
        <taxon>Eukaryota</taxon>
        <taxon>Fungi</taxon>
        <taxon>Dikarya</taxon>
        <taxon>Ascomycota</taxon>
        <taxon>Pezizomycotina</taxon>
        <taxon>Eurotiomycetes</taxon>
        <taxon>Chaetothyriomycetidae</taxon>
        <taxon>Chaetothyriales</taxon>
        <taxon>Trichomeriaceae</taxon>
        <taxon>Lithohypha</taxon>
    </lineage>
</organism>
<dbReference type="Proteomes" id="UP001309876">
    <property type="component" value="Unassembled WGS sequence"/>
</dbReference>
<evidence type="ECO:0000256" key="1">
    <source>
        <dbReference type="ARBA" id="ARBA00005331"/>
    </source>
</evidence>
<dbReference type="EMBL" id="JAVRRJ010000006">
    <property type="protein sequence ID" value="KAK5083605.1"/>
    <property type="molecule type" value="Genomic_DNA"/>
</dbReference>
<dbReference type="AlphaFoldDB" id="A0AAN7SWN9"/>